<comment type="caution">
    <text evidence="2">The sequence shown here is derived from an EMBL/GenBank/DDBJ whole genome shotgun (WGS) entry which is preliminary data.</text>
</comment>
<protein>
    <submittedName>
        <fullName evidence="2">Uncharacterized protein</fullName>
    </submittedName>
</protein>
<dbReference type="EMBL" id="CAJPIN010018254">
    <property type="protein sequence ID" value="CAG2062027.1"/>
    <property type="molecule type" value="Genomic_DNA"/>
</dbReference>
<evidence type="ECO:0000313" key="3">
    <source>
        <dbReference type="Proteomes" id="UP001153148"/>
    </source>
</evidence>
<proteinExistence type="predicted"/>
<name>A0ABN7P290_TIMPD</name>
<feature type="region of interest" description="Disordered" evidence="1">
    <location>
        <begin position="1"/>
        <end position="58"/>
    </location>
</feature>
<reference evidence="2" key="1">
    <citation type="submission" date="2021-03" db="EMBL/GenBank/DDBJ databases">
        <authorList>
            <person name="Tran Van P."/>
        </authorList>
    </citation>
    <scope>NUCLEOTIDE SEQUENCE</scope>
</reference>
<evidence type="ECO:0000256" key="1">
    <source>
        <dbReference type="SAM" id="MobiDB-lite"/>
    </source>
</evidence>
<accession>A0ABN7P290</accession>
<organism evidence="2 3">
    <name type="scientific">Timema podura</name>
    <name type="common">Walking stick</name>
    <dbReference type="NCBI Taxonomy" id="61482"/>
    <lineage>
        <taxon>Eukaryota</taxon>
        <taxon>Metazoa</taxon>
        <taxon>Ecdysozoa</taxon>
        <taxon>Arthropoda</taxon>
        <taxon>Hexapoda</taxon>
        <taxon>Insecta</taxon>
        <taxon>Pterygota</taxon>
        <taxon>Neoptera</taxon>
        <taxon>Polyneoptera</taxon>
        <taxon>Phasmatodea</taxon>
        <taxon>Timematodea</taxon>
        <taxon>Timematoidea</taxon>
        <taxon>Timematidae</taxon>
        <taxon>Timema</taxon>
    </lineage>
</organism>
<keyword evidence="3" id="KW-1185">Reference proteome</keyword>
<evidence type="ECO:0000313" key="2">
    <source>
        <dbReference type="EMBL" id="CAG2062027.1"/>
    </source>
</evidence>
<feature type="compositionally biased region" description="Polar residues" evidence="1">
    <location>
        <begin position="12"/>
        <end position="53"/>
    </location>
</feature>
<dbReference type="Proteomes" id="UP001153148">
    <property type="component" value="Unassembled WGS sequence"/>
</dbReference>
<feature type="non-terminal residue" evidence="2">
    <location>
        <position position="1"/>
    </location>
</feature>
<gene>
    <name evidence="2" type="ORF">TPAB3V08_LOCUS8980</name>
</gene>
<sequence>EPKSLCSKSEPKSQCSKTESKSQCSKSEPKSQCSKPEPKSQGSKLTDESQFLPPQTIPGAPTFTKYSFGAKPQSDIPAVPMVKFCGKRVPAGVKATYRGKECFKPQAIQKLVPNTRQDDGCAKTSSPEPQFYPPRIAPIRVCTPEDMKRLCPPEPCKCPDRVEISPLQVAGKGVWIMMILTFYVPPKRKKVGLTILSVPMCIWLQFLMKSAMAGGLLYFTVTQGLWQDQEETTNLYVRMHKSALIIFKGIKPTEDPEEKPPPVHPTEIRTSISPSSAVELNTTSALANYAT</sequence>